<evidence type="ECO:0000256" key="2">
    <source>
        <dbReference type="ARBA" id="ARBA00022679"/>
    </source>
</evidence>
<dbReference type="InterPro" id="IPR029063">
    <property type="entry name" value="SAM-dependent_MTases_sf"/>
</dbReference>
<dbReference type="GO" id="GO:0008171">
    <property type="term" value="F:O-methyltransferase activity"/>
    <property type="evidence" value="ECO:0007669"/>
    <property type="project" value="InterPro"/>
</dbReference>
<dbReference type="KEGG" id="blr:BRLA_33p000150"/>
<keyword evidence="1 4" id="KW-0489">Methyltransferase</keyword>
<evidence type="ECO:0000313" key="5">
    <source>
        <dbReference type="Proteomes" id="UP000005850"/>
    </source>
</evidence>
<geneLocation type="plasmid" evidence="4 5">
    <name>pBRLA33</name>
</geneLocation>
<evidence type="ECO:0000256" key="3">
    <source>
        <dbReference type="ARBA" id="ARBA00022691"/>
    </source>
</evidence>
<keyword evidence="5" id="KW-1185">Reference proteome</keyword>
<dbReference type="PROSITE" id="PS51682">
    <property type="entry name" value="SAM_OMT_I"/>
    <property type="match status" value="1"/>
</dbReference>
<dbReference type="EMBL" id="CP007807">
    <property type="protein sequence ID" value="AIG28942.1"/>
    <property type="molecule type" value="Genomic_DNA"/>
</dbReference>
<proteinExistence type="predicted"/>
<dbReference type="SUPFAM" id="SSF53335">
    <property type="entry name" value="S-adenosyl-L-methionine-dependent methyltransferases"/>
    <property type="match status" value="1"/>
</dbReference>
<dbReference type="CDD" id="cd02440">
    <property type="entry name" value="AdoMet_MTases"/>
    <property type="match status" value="1"/>
</dbReference>
<dbReference type="EC" id="2.1.1.-" evidence="4"/>
<dbReference type="AlphaFoldDB" id="A0A075R8N5"/>
<dbReference type="InterPro" id="IPR002935">
    <property type="entry name" value="SAM_O-MeTrfase"/>
</dbReference>
<dbReference type="PANTHER" id="PTHR10509">
    <property type="entry name" value="O-METHYLTRANSFERASE-RELATED"/>
    <property type="match status" value="1"/>
</dbReference>
<dbReference type="Proteomes" id="UP000005850">
    <property type="component" value="Plasmid pBRLA33"/>
</dbReference>
<sequence>MQAPNKWAEVDQYFNSMLLPSDPILEGVLQANANSGMPAIDVAPNQGKFLYLLAKIRGAKKILEIGTLGGYSSIWLARALPEDGQLISLEYEQAFAQVAKENIKKAGLAEKVTILVGPALETLPTLQEKGLTGFDMIFIDADKQNNPHYLQWAIKLCNPGAIILGDNVVRNGEVIDPENGDDRIQGIRQFFDLLAAEPRIEATAIQTVGSKGYDGFALGVVKG</sequence>
<reference evidence="4 5" key="1">
    <citation type="journal article" date="2011" name="J. Bacteriol.">
        <title>Genome sequence of Brevibacillus laterosporus LMG 15441, a pathogen of invertebrates.</title>
        <authorList>
            <person name="Djukic M."/>
            <person name="Poehlein A."/>
            <person name="Thurmer A."/>
            <person name="Daniel R."/>
        </authorList>
    </citation>
    <scope>NUCLEOTIDE SEQUENCE [LARGE SCALE GENOMIC DNA]</scope>
    <source>
        <strain evidence="4 5">LMG 15441</strain>
        <plasmid evidence="4 5">pBRLA33</plasmid>
    </source>
</reference>
<protein>
    <submittedName>
        <fullName evidence="4">Putative O-methyltransferase</fullName>
        <ecNumber evidence="4">2.1.1.-</ecNumber>
    </submittedName>
</protein>
<dbReference type="PANTHER" id="PTHR10509:SF14">
    <property type="entry name" value="CAFFEOYL-COA O-METHYLTRANSFERASE 3-RELATED"/>
    <property type="match status" value="1"/>
</dbReference>
<organism evidence="4 5">
    <name type="scientific">Brevibacillus laterosporus LMG 15441</name>
    <dbReference type="NCBI Taxonomy" id="1042163"/>
    <lineage>
        <taxon>Bacteria</taxon>
        <taxon>Bacillati</taxon>
        <taxon>Bacillota</taxon>
        <taxon>Bacilli</taxon>
        <taxon>Bacillales</taxon>
        <taxon>Paenibacillaceae</taxon>
        <taxon>Brevibacillus</taxon>
    </lineage>
</organism>
<accession>A0A075R8N5</accession>
<evidence type="ECO:0000256" key="1">
    <source>
        <dbReference type="ARBA" id="ARBA00022603"/>
    </source>
</evidence>
<dbReference type="RefSeq" id="WP_041752789.1">
    <property type="nucleotide sequence ID" value="NZ_CP007807.1"/>
</dbReference>
<dbReference type="Pfam" id="PF01596">
    <property type="entry name" value="Methyltransf_3"/>
    <property type="match status" value="1"/>
</dbReference>
<dbReference type="GO" id="GO:0032259">
    <property type="term" value="P:methylation"/>
    <property type="evidence" value="ECO:0007669"/>
    <property type="project" value="UniProtKB-KW"/>
</dbReference>
<keyword evidence="4" id="KW-0614">Plasmid</keyword>
<name>A0A075R8N5_BRELA</name>
<dbReference type="InterPro" id="IPR050362">
    <property type="entry name" value="Cation-dep_OMT"/>
</dbReference>
<gene>
    <name evidence="4" type="ORF">BRLA_33p000150</name>
</gene>
<evidence type="ECO:0000313" key="4">
    <source>
        <dbReference type="EMBL" id="AIG28942.1"/>
    </source>
</evidence>
<keyword evidence="3" id="KW-0949">S-adenosyl-L-methionine</keyword>
<dbReference type="Gene3D" id="3.40.50.150">
    <property type="entry name" value="Vaccinia Virus protein VP39"/>
    <property type="match status" value="1"/>
</dbReference>
<dbReference type="HOGENOM" id="CLU_067676_8_0_9"/>
<dbReference type="GO" id="GO:0008757">
    <property type="term" value="F:S-adenosylmethionine-dependent methyltransferase activity"/>
    <property type="evidence" value="ECO:0007669"/>
    <property type="project" value="TreeGrafter"/>
</dbReference>
<keyword evidence="2 4" id="KW-0808">Transferase</keyword>